<evidence type="ECO:0008006" key="3">
    <source>
        <dbReference type="Google" id="ProtNLM"/>
    </source>
</evidence>
<proteinExistence type="predicted"/>
<dbReference type="PANTHER" id="PTHR13833:SF71">
    <property type="entry name" value="NHL DOMAIN-CONTAINING PROTEIN"/>
    <property type="match status" value="1"/>
</dbReference>
<comment type="caution">
    <text evidence="1">The sequence shown here is derived from an EMBL/GenBank/DDBJ whole genome shotgun (WGS) entry which is preliminary data.</text>
</comment>
<dbReference type="Proteomes" id="UP000236333">
    <property type="component" value="Unassembled WGS sequence"/>
</dbReference>
<dbReference type="PANTHER" id="PTHR13833">
    <property type="match status" value="1"/>
</dbReference>
<evidence type="ECO:0000313" key="1">
    <source>
        <dbReference type="EMBL" id="PNG71919.1"/>
    </source>
</evidence>
<accession>A0A2J7X843</accession>
<dbReference type="OrthoDB" id="424357at2759"/>
<feature type="non-terminal residue" evidence="1">
    <location>
        <position position="97"/>
    </location>
</feature>
<dbReference type="EMBL" id="PGGS01005275">
    <property type="protein sequence ID" value="PNG71919.1"/>
    <property type="molecule type" value="Genomic_DNA"/>
</dbReference>
<sequence length="97" mass="9847">MAAAAQDGTVVVADSENSRLRKVDRDRAVSTIAGDGIAGPPAPGLFEDLALRCHLNHPQGVAIDGDGNVVLSDLDNRCVRMLSPAGAITTLGGGAAR</sequence>
<keyword evidence="2" id="KW-1185">Reference proteome</keyword>
<protein>
    <recommendedName>
        <fullName evidence="3">NHL repeat-containing protein</fullName>
    </recommendedName>
</protein>
<dbReference type="SUPFAM" id="SSF101898">
    <property type="entry name" value="NHL repeat"/>
    <property type="match status" value="1"/>
</dbReference>
<dbReference type="InterPro" id="IPR011042">
    <property type="entry name" value="6-blade_b-propeller_TolB-like"/>
</dbReference>
<evidence type="ECO:0000313" key="2">
    <source>
        <dbReference type="Proteomes" id="UP000236333"/>
    </source>
</evidence>
<reference evidence="1 2" key="1">
    <citation type="journal article" date="2017" name="Mol. Biol. Evol.">
        <title>The 4-celled Tetrabaena socialis nuclear genome reveals the essential components for genetic control of cell number at the origin of multicellularity in the volvocine lineage.</title>
        <authorList>
            <person name="Featherston J."/>
            <person name="Arakaki Y."/>
            <person name="Hanschen E.R."/>
            <person name="Ferris P.J."/>
            <person name="Michod R.E."/>
            <person name="Olson B.J.S.C."/>
            <person name="Nozaki H."/>
            <person name="Durand P.M."/>
        </authorList>
    </citation>
    <scope>NUCLEOTIDE SEQUENCE [LARGE SCALE GENOMIC DNA]</scope>
    <source>
        <strain evidence="1 2">NIES-571</strain>
    </source>
</reference>
<gene>
    <name evidence="1" type="ORF">TSOC_015396</name>
</gene>
<dbReference type="Gene3D" id="2.120.10.30">
    <property type="entry name" value="TolB, C-terminal domain"/>
    <property type="match status" value="1"/>
</dbReference>
<organism evidence="1 2">
    <name type="scientific">Tetrabaena socialis</name>
    <dbReference type="NCBI Taxonomy" id="47790"/>
    <lineage>
        <taxon>Eukaryota</taxon>
        <taxon>Viridiplantae</taxon>
        <taxon>Chlorophyta</taxon>
        <taxon>core chlorophytes</taxon>
        <taxon>Chlorophyceae</taxon>
        <taxon>CS clade</taxon>
        <taxon>Chlamydomonadales</taxon>
        <taxon>Tetrabaenaceae</taxon>
        <taxon>Tetrabaena</taxon>
    </lineage>
</organism>
<dbReference type="AlphaFoldDB" id="A0A2J7X843"/>
<name>A0A2J7X843_9CHLO</name>